<protein>
    <submittedName>
        <fullName evidence="1">Uncharacterized protein</fullName>
    </submittedName>
</protein>
<name>A0AAQ3NV84_VIGMU</name>
<accession>A0AAQ3NV84</accession>
<dbReference type="AlphaFoldDB" id="A0AAQ3NV84"/>
<proteinExistence type="predicted"/>
<reference evidence="1 2" key="1">
    <citation type="journal article" date="2023" name="Life. Sci Alliance">
        <title>Evolutionary insights into 3D genome organization and epigenetic landscape of Vigna mungo.</title>
        <authorList>
            <person name="Junaid A."/>
            <person name="Singh B."/>
            <person name="Bhatia S."/>
        </authorList>
    </citation>
    <scope>NUCLEOTIDE SEQUENCE [LARGE SCALE GENOMIC DNA]</scope>
    <source>
        <strain evidence="1">Urdbean</strain>
    </source>
</reference>
<sequence>MFKNPLFLEGRDEIGCDPNDFTDGSTREALNEQRGEAFGEDGVGVGFVDDMAVGVQVGSDPDLGDATLDLVVVGFEVGFERFEVFAIEKELFVFGLGFGDGLEKGGLRWVEGMWKTVTVTMMMTVEMMMEVSGRGFVRGRRRVGVLRKREGGILVVRNRKEDEEIELVAMVEEDSSSY</sequence>
<evidence type="ECO:0000313" key="2">
    <source>
        <dbReference type="Proteomes" id="UP001374535"/>
    </source>
</evidence>
<organism evidence="1 2">
    <name type="scientific">Vigna mungo</name>
    <name type="common">Black gram</name>
    <name type="synonym">Phaseolus mungo</name>
    <dbReference type="NCBI Taxonomy" id="3915"/>
    <lineage>
        <taxon>Eukaryota</taxon>
        <taxon>Viridiplantae</taxon>
        <taxon>Streptophyta</taxon>
        <taxon>Embryophyta</taxon>
        <taxon>Tracheophyta</taxon>
        <taxon>Spermatophyta</taxon>
        <taxon>Magnoliopsida</taxon>
        <taxon>eudicotyledons</taxon>
        <taxon>Gunneridae</taxon>
        <taxon>Pentapetalae</taxon>
        <taxon>rosids</taxon>
        <taxon>fabids</taxon>
        <taxon>Fabales</taxon>
        <taxon>Fabaceae</taxon>
        <taxon>Papilionoideae</taxon>
        <taxon>50 kb inversion clade</taxon>
        <taxon>NPAAA clade</taxon>
        <taxon>indigoferoid/millettioid clade</taxon>
        <taxon>Phaseoleae</taxon>
        <taxon>Vigna</taxon>
    </lineage>
</organism>
<dbReference type="Proteomes" id="UP001374535">
    <property type="component" value="Chromosome 3"/>
</dbReference>
<evidence type="ECO:0000313" key="1">
    <source>
        <dbReference type="EMBL" id="WVZ16830.1"/>
    </source>
</evidence>
<gene>
    <name evidence="1" type="ORF">V8G54_009812</name>
</gene>
<dbReference type="EMBL" id="CP144698">
    <property type="protein sequence ID" value="WVZ16830.1"/>
    <property type="molecule type" value="Genomic_DNA"/>
</dbReference>
<keyword evidence="2" id="KW-1185">Reference proteome</keyword>